<accession>A0ABT9ZNH1</accession>
<organism evidence="1 2">
    <name type="scientific">Metabacillus malikii</name>
    <dbReference type="NCBI Taxonomy" id="1504265"/>
    <lineage>
        <taxon>Bacteria</taxon>
        <taxon>Bacillati</taxon>
        <taxon>Bacillota</taxon>
        <taxon>Bacilli</taxon>
        <taxon>Bacillales</taxon>
        <taxon>Bacillaceae</taxon>
        <taxon>Metabacillus</taxon>
    </lineage>
</organism>
<reference evidence="1 2" key="1">
    <citation type="submission" date="2023-07" db="EMBL/GenBank/DDBJ databases">
        <title>Genomic Encyclopedia of Type Strains, Phase IV (KMG-IV): sequencing the most valuable type-strain genomes for metagenomic binning, comparative biology and taxonomic classification.</title>
        <authorList>
            <person name="Goeker M."/>
        </authorList>
    </citation>
    <scope>NUCLEOTIDE SEQUENCE [LARGE SCALE GENOMIC DNA]</scope>
    <source>
        <strain evidence="1 2">DSM 29005</strain>
    </source>
</reference>
<dbReference type="Proteomes" id="UP001234495">
    <property type="component" value="Unassembled WGS sequence"/>
</dbReference>
<proteinExistence type="predicted"/>
<comment type="caution">
    <text evidence="1">The sequence shown here is derived from an EMBL/GenBank/DDBJ whole genome shotgun (WGS) entry which is preliminary data.</text>
</comment>
<sequence length="32" mass="3611">MNRVKIGHLYNDKGDETNSFLFNGQKDTAISP</sequence>
<name>A0ABT9ZNH1_9BACI</name>
<evidence type="ECO:0000313" key="2">
    <source>
        <dbReference type="Proteomes" id="UP001234495"/>
    </source>
</evidence>
<keyword evidence="2" id="KW-1185">Reference proteome</keyword>
<protein>
    <submittedName>
        <fullName evidence="1">Uncharacterized protein</fullName>
    </submittedName>
</protein>
<dbReference type="EMBL" id="JAUSUD010000045">
    <property type="protein sequence ID" value="MDQ0233550.1"/>
    <property type="molecule type" value="Genomic_DNA"/>
</dbReference>
<evidence type="ECO:0000313" key="1">
    <source>
        <dbReference type="EMBL" id="MDQ0233550.1"/>
    </source>
</evidence>
<gene>
    <name evidence="1" type="ORF">J2S19_004897</name>
</gene>